<evidence type="ECO:0000259" key="3">
    <source>
        <dbReference type="SMART" id="SM01217"/>
    </source>
</evidence>
<keyword evidence="2" id="KW-0378">Hydrolase</keyword>
<dbReference type="Pfam" id="PF00933">
    <property type="entry name" value="Glyco_hydro_3"/>
    <property type="match status" value="1"/>
</dbReference>
<dbReference type="PANTHER" id="PTHR12872">
    <property type="entry name" value="ALPHA-N-ACETYLGLUCOSAMINIDASE"/>
    <property type="match status" value="1"/>
</dbReference>
<dbReference type="Pfam" id="PF01915">
    <property type="entry name" value="Glyco_hydro_3_C"/>
    <property type="match status" value="1"/>
</dbReference>
<dbReference type="InterPro" id="IPR002772">
    <property type="entry name" value="Glyco_hydro_3_C"/>
</dbReference>
<dbReference type="Pfam" id="PF14310">
    <property type="entry name" value="Fn3-like"/>
    <property type="match status" value="1"/>
</dbReference>
<reference evidence="5" key="1">
    <citation type="submission" date="2015-11" db="EMBL/GenBank/DDBJ databases">
        <authorList>
            <person name="Holder M.E."/>
            <person name="Ajami N.J."/>
            <person name="Petrosino J.F."/>
        </authorList>
    </citation>
    <scope>NUCLEOTIDE SEQUENCE [LARGE SCALE GENOMIC DNA]</scope>
    <source>
        <strain evidence="5">F0113</strain>
    </source>
</reference>
<dbReference type="Gene3D" id="3.40.50.1700">
    <property type="entry name" value="Glycoside hydrolase family 3 C-terminal domain"/>
    <property type="match status" value="1"/>
</dbReference>
<dbReference type="SUPFAM" id="SSF51445">
    <property type="entry name" value="(Trans)glycosidases"/>
    <property type="match status" value="1"/>
</dbReference>
<dbReference type="InterPro" id="IPR024240">
    <property type="entry name" value="NAGLU_N"/>
</dbReference>
<organism evidence="4 5">
    <name type="scientific">Hoylesella enoeca</name>
    <dbReference type="NCBI Taxonomy" id="76123"/>
    <lineage>
        <taxon>Bacteria</taxon>
        <taxon>Pseudomonadati</taxon>
        <taxon>Bacteroidota</taxon>
        <taxon>Bacteroidia</taxon>
        <taxon>Bacteroidales</taxon>
        <taxon>Prevotellaceae</taxon>
        <taxon>Hoylesella</taxon>
    </lineage>
</organism>
<keyword evidence="5" id="KW-1185">Reference proteome</keyword>
<dbReference type="FunFam" id="2.60.40.10:FF:000495">
    <property type="entry name" value="Periplasmic beta-glucosidase"/>
    <property type="match status" value="1"/>
</dbReference>
<dbReference type="eggNOG" id="COG1472">
    <property type="taxonomic scope" value="Bacteria"/>
</dbReference>
<dbReference type="InterPro" id="IPR024733">
    <property type="entry name" value="NAGLU_tim-barrel"/>
</dbReference>
<dbReference type="InterPro" id="IPR029018">
    <property type="entry name" value="Hex-like_dom2"/>
</dbReference>
<dbReference type="InterPro" id="IPR036962">
    <property type="entry name" value="Glyco_hydro_3_N_sf"/>
</dbReference>
<dbReference type="EMBL" id="CP013195">
    <property type="protein sequence ID" value="ALO49402.1"/>
    <property type="molecule type" value="Genomic_DNA"/>
</dbReference>
<dbReference type="Pfam" id="PF05089">
    <property type="entry name" value="NAGLU"/>
    <property type="match status" value="1"/>
</dbReference>
<evidence type="ECO:0000313" key="5">
    <source>
        <dbReference type="Proteomes" id="UP000056252"/>
    </source>
</evidence>
<dbReference type="Gene3D" id="1.20.120.670">
    <property type="entry name" value="N-acetyl-b-d-glucoasminidase"/>
    <property type="match status" value="1"/>
</dbReference>
<evidence type="ECO:0000313" key="4">
    <source>
        <dbReference type="EMBL" id="ALO49402.1"/>
    </source>
</evidence>
<sequence length="1562" mass="176460">MQMRSKSFSCVAHRLWMLVFAFSVGLSMLAQDFSGIRRMVARRFPTLAERVDFHAISADSQGHERFRLWTKDARLHIEASSLSAASSAVLYYLNTYCHQSISHCGNNLAPIAKLPEVKHPTMIASPFVYRYALNYCTYNYSYAFYDWKDWEWELDWMALNGINLMLAPLGTEIVWLETLQAMGFSEAEIARFIPGPGFTAWWLMGNLEGWGGPMSHRMMLDRCTLQQKILRRMAELGITPVMQGFFGMVPRALKTHKPDAPIVDQGRWDKFDRPAVLLPGNAVFDRMARTYYESMRRHYGNGLKFFGGDLFHEGGKTDGMDVTRTATLVQQTMLRNVPDAVWLLQGWNNNPKRALVDGLDKHHTLIVNLAGEITSTWEATDEFYHTPWIWGSVNHFGGKTDMGGQLPVLVSEPHRALAESRDSLMRGVGILPEGIGTNPIVYDLALKTAWKDKAPNLDSLLHDYVFYRYGRWNDDVYQAWKLLARSVYGEFKIKGEGTFESVFCARPSLHVTSVSTWGPKQMQYDPQMLVQALVKMRRAADQFARSETFRYDLVDLARQVLANHARDAYRQSVRAFNDSNRQELHRSSSEFMHLLDLQDRLLATDSHFLLGRWLAQASRYGATPADRQRSEHNARVQITYWGPDNHETRIHDYANKEWSGLLRDYYLPRWKAFYTDLENRLEGRHSSPVDYFAMEKSWTECHNVYPISPQGDFRKMVDEVIKNAYLPYKQASLSAQLRANDLARRMSLREKLAQMRHIHVKHFDADGRVDLSKLTSSRTGGMSFGCMEAFPYSSEQYLRAVYTIQKAMREDTRWGIPVIPVMEGLHGVVQDGCTIFPQTIAQAATFNPSLIRRMGEMIGREMRAIGAKQVLAPDLDIARELRWGRVEETFGEDPYLISRMGAAYVTGLQSEGVIPTLKHFTAHGTPTGGLNLASVHGGRRELLDLYVKPFAHVIRTTGALSVMNCYSSYDQEAITASPYYLTDLLRDSLGFRGYVYSDWGSIPMLRYFHRTAASEADAARQAITAGVDLEAGSDYYRTAEQLVREGQLDSALIDRSVQRILYTKFASGLFDETLPDTVGWQKHIHTPEAIQTAKAIADESIVLLENRHGILPLSPDRLRSVAVIGPNADRVQFGDYSWSQDNRDGITPLSGIRQLIGDRVTIRYAQGCDLYSQDTKGFDKAVKAARQSDISIIVVGTQSALLARPTLPATSGEGYDLSDLRLPGVQQQLIEAVARLNKPFIVVLVTGRPLIVESFRNTASALLIQWYGGEQAGLSLAETLFGHLNPSGKLPVSFPKSNGQTPVFYNYLPTDKGYYNKKGKLDKPGRDYVFSDPYPAYAFGHGLTYTQFHYDQLQVASRLAVSGDTINIKFKLTNIGPRRGKETAQLYVRDLVSSVATPIKQLYGFEKVDLAPHESREIQFRLPICDLALHDRNLRNVVEAGDFEIQIGESSDHILLRDTLRVTDDRTMHTSTPAHSPSITMQVGAEITVSGIVRDVQASVMPHVKVTSQLGARSVFTDRNGHYRIATRIGDRLRFTLKGYKTVDLLITADTLPDIEMMSDIE</sequence>
<feature type="domain" description="Fibronectin type III-like" evidence="3">
    <location>
        <begin position="1382"/>
        <end position="1451"/>
    </location>
</feature>
<dbReference type="InterPro" id="IPR017853">
    <property type="entry name" value="GH"/>
</dbReference>
<dbReference type="STRING" id="76123.AS203_10110"/>
<dbReference type="KEGG" id="peo:AS203_10110"/>
<dbReference type="SUPFAM" id="SSF49464">
    <property type="entry name" value="Carboxypeptidase regulatory domain-like"/>
    <property type="match status" value="1"/>
</dbReference>
<comment type="similarity">
    <text evidence="1">Belongs to the glycosyl hydrolase 3 family.</text>
</comment>
<dbReference type="Gene3D" id="3.20.20.300">
    <property type="entry name" value="Glycoside hydrolase, family 3, N-terminal domain"/>
    <property type="match status" value="1"/>
</dbReference>
<dbReference type="InterPro" id="IPR008969">
    <property type="entry name" value="CarboxyPept-like_regulatory"/>
</dbReference>
<dbReference type="InterPro" id="IPR001764">
    <property type="entry name" value="Glyco_hydro_3_N"/>
</dbReference>
<dbReference type="PANTHER" id="PTHR12872:SF1">
    <property type="entry name" value="ALPHA-N-ACETYLGLUCOSAMINIDASE"/>
    <property type="match status" value="1"/>
</dbReference>
<evidence type="ECO:0000256" key="2">
    <source>
        <dbReference type="ARBA" id="ARBA00022801"/>
    </source>
</evidence>
<dbReference type="InterPro" id="IPR036881">
    <property type="entry name" value="Glyco_hydro_3_C_sf"/>
</dbReference>
<dbReference type="InterPro" id="IPR024732">
    <property type="entry name" value="NAGLU_C"/>
</dbReference>
<name>A0A0S2KM66_9BACT</name>
<dbReference type="PRINTS" id="PR00133">
    <property type="entry name" value="GLHYDRLASE3"/>
</dbReference>
<dbReference type="SUPFAM" id="SSF52279">
    <property type="entry name" value="Beta-D-glucan exohydrolase, C-terminal domain"/>
    <property type="match status" value="1"/>
</dbReference>
<dbReference type="SMART" id="SM01217">
    <property type="entry name" value="Fn3_like"/>
    <property type="match status" value="1"/>
</dbReference>
<proteinExistence type="inferred from homology"/>
<dbReference type="Pfam" id="PF12971">
    <property type="entry name" value="NAGLU_N"/>
    <property type="match status" value="1"/>
</dbReference>
<dbReference type="InterPro" id="IPR013783">
    <property type="entry name" value="Ig-like_fold"/>
</dbReference>
<dbReference type="Pfam" id="PF12972">
    <property type="entry name" value="NAGLU_C"/>
    <property type="match status" value="1"/>
</dbReference>
<dbReference type="Proteomes" id="UP000056252">
    <property type="component" value="Chromosome"/>
</dbReference>
<dbReference type="InterPro" id="IPR007781">
    <property type="entry name" value="NAGLU"/>
</dbReference>
<dbReference type="FunFam" id="3.40.50.1700:FF:000009">
    <property type="entry name" value="Periplasmic beta-glucosidase"/>
    <property type="match status" value="1"/>
</dbReference>
<dbReference type="Gene3D" id="3.20.20.80">
    <property type="entry name" value="Glycosidases"/>
    <property type="match status" value="1"/>
</dbReference>
<dbReference type="Gene3D" id="2.60.40.10">
    <property type="entry name" value="Immunoglobulins"/>
    <property type="match status" value="1"/>
</dbReference>
<dbReference type="eggNOG" id="COG3669">
    <property type="taxonomic scope" value="Bacteria"/>
</dbReference>
<protein>
    <submittedName>
        <fullName evidence="4">Beta-glucosidase</fullName>
    </submittedName>
</protein>
<dbReference type="GO" id="GO:0005975">
    <property type="term" value="P:carbohydrate metabolic process"/>
    <property type="evidence" value="ECO:0007669"/>
    <property type="project" value="InterPro"/>
</dbReference>
<dbReference type="Gene3D" id="3.30.379.10">
    <property type="entry name" value="Chitobiase/beta-hexosaminidase domain 2-like"/>
    <property type="match status" value="1"/>
</dbReference>
<accession>A0A0S2KM66</accession>
<dbReference type="GO" id="GO:0008422">
    <property type="term" value="F:beta-glucosidase activity"/>
    <property type="evidence" value="ECO:0007669"/>
    <property type="project" value="UniProtKB-ARBA"/>
</dbReference>
<dbReference type="InterPro" id="IPR026891">
    <property type="entry name" value="Fn3-like"/>
</dbReference>
<evidence type="ECO:0000256" key="1">
    <source>
        <dbReference type="ARBA" id="ARBA00005336"/>
    </source>
</evidence>
<gene>
    <name evidence="4" type="ORF">AS203_10110</name>
</gene>